<evidence type="ECO:0008006" key="7">
    <source>
        <dbReference type="Google" id="ProtNLM"/>
    </source>
</evidence>
<dbReference type="PANTHER" id="PTHR21580">
    <property type="entry name" value="SHIPPO-1-RELATED"/>
    <property type="match status" value="1"/>
</dbReference>
<feature type="compositionally biased region" description="Polar residues" evidence="1">
    <location>
        <begin position="52"/>
        <end position="63"/>
    </location>
</feature>
<protein>
    <recommendedName>
        <fullName evidence="7">O(6)-methylguanine-induced apoptosis 2</fullName>
    </recommendedName>
</protein>
<dbReference type="EMBL" id="CAJNOQ010000047">
    <property type="protein sequence ID" value="CAF0746705.1"/>
    <property type="molecule type" value="Genomic_DNA"/>
</dbReference>
<dbReference type="Proteomes" id="UP000682733">
    <property type="component" value="Unassembled WGS sequence"/>
</dbReference>
<dbReference type="GO" id="GO:0005739">
    <property type="term" value="C:mitochondrion"/>
    <property type="evidence" value="ECO:0007669"/>
    <property type="project" value="GOC"/>
</dbReference>
<feature type="region of interest" description="Disordered" evidence="1">
    <location>
        <begin position="1"/>
        <end position="69"/>
    </location>
</feature>
<evidence type="ECO:0000313" key="4">
    <source>
        <dbReference type="EMBL" id="CAF3525614.1"/>
    </source>
</evidence>
<evidence type="ECO:0000313" key="3">
    <source>
        <dbReference type="EMBL" id="CAF1081488.1"/>
    </source>
</evidence>
<feature type="compositionally biased region" description="Polar residues" evidence="1">
    <location>
        <begin position="21"/>
        <end position="33"/>
    </location>
</feature>
<evidence type="ECO:0000313" key="5">
    <source>
        <dbReference type="EMBL" id="CAF3844386.1"/>
    </source>
</evidence>
<dbReference type="OrthoDB" id="186871at2759"/>
<dbReference type="EMBL" id="CAJNOK010009116">
    <property type="protein sequence ID" value="CAF1081488.1"/>
    <property type="molecule type" value="Genomic_DNA"/>
</dbReference>
<gene>
    <name evidence="2" type="ORF">GPM918_LOCUS584</name>
    <name evidence="3" type="ORF">OVA965_LOCUS18383</name>
    <name evidence="4" type="ORF">SRO942_LOCUS585</name>
    <name evidence="5" type="ORF">TMI583_LOCUS18394</name>
</gene>
<reference evidence="2" key="1">
    <citation type="submission" date="2021-02" db="EMBL/GenBank/DDBJ databases">
        <authorList>
            <person name="Nowell W R."/>
        </authorList>
    </citation>
    <scope>NUCLEOTIDE SEQUENCE</scope>
</reference>
<evidence type="ECO:0000313" key="6">
    <source>
        <dbReference type="Proteomes" id="UP000663829"/>
    </source>
</evidence>
<keyword evidence="6" id="KW-1185">Reference proteome</keyword>
<dbReference type="AlphaFoldDB" id="A0A813NZ83"/>
<evidence type="ECO:0000256" key="1">
    <source>
        <dbReference type="SAM" id="MobiDB-lite"/>
    </source>
</evidence>
<dbReference type="GO" id="GO:1902110">
    <property type="term" value="P:positive regulation of mitochondrial membrane permeability involved in apoptotic process"/>
    <property type="evidence" value="ECO:0007669"/>
    <property type="project" value="TreeGrafter"/>
</dbReference>
<evidence type="ECO:0000313" key="2">
    <source>
        <dbReference type="EMBL" id="CAF0746705.1"/>
    </source>
</evidence>
<dbReference type="EMBL" id="CAJOBA010009130">
    <property type="protein sequence ID" value="CAF3844386.1"/>
    <property type="molecule type" value="Genomic_DNA"/>
</dbReference>
<proteinExistence type="predicted"/>
<dbReference type="Proteomes" id="UP000663829">
    <property type="component" value="Unassembled WGS sequence"/>
</dbReference>
<sequence>MTVTATDSIVKNDRPGPGSYQPANTLQHQLTKPSDSKLGSGGLAAKSHRRNFGSSNSAPSPGTYNIAGNIGQRHDFSRKYSSMFQKPIAERVSSSKSSVPAPNQYDVFQGLKTVNKTNNVTATAAFRSKTKRANATIKTMDTPAPAISAPAVPPPPEIPLPGPGAYNIRDFKDLEKKYMSSAAFVSSTSRWTGDLTNVDQPGPGTYSPHAPNRQSFNFNFERKWM</sequence>
<organism evidence="2 6">
    <name type="scientific">Didymodactylos carnosus</name>
    <dbReference type="NCBI Taxonomy" id="1234261"/>
    <lineage>
        <taxon>Eukaryota</taxon>
        <taxon>Metazoa</taxon>
        <taxon>Spiralia</taxon>
        <taxon>Gnathifera</taxon>
        <taxon>Rotifera</taxon>
        <taxon>Eurotatoria</taxon>
        <taxon>Bdelloidea</taxon>
        <taxon>Philodinida</taxon>
        <taxon>Philodinidae</taxon>
        <taxon>Didymodactylos</taxon>
    </lineage>
</organism>
<dbReference type="Pfam" id="PF07004">
    <property type="entry name" value="SHIPPO-rpt"/>
    <property type="match status" value="3"/>
</dbReference>
<accession>A0A813NZ83</accession>
<dbReference type="InterPro" id="IPR051291">
    <property type="entry name" value="CIMAP"/>
</dbReference>
<dbReference type="InterPro" id="IPR010736">
    <property type="entry name" value="SHIPPO-rpt"/>
</dbReference>
<dbReference type="PANTHER" id="PTHR21580:SF21">
    <property type="entry name" value="O(6)-METHYLGUANINE-INDUCED APOPTOSIS 2"/>
    <property type="match status" value="1"/>
</dbReference>
<comment type="caution">
    <text evidence="2">The sequence shown here is derived from an EMBL/GenBank/DDBJ whole genome shotgun (WGS) entry which is preliminary data.</text>
</comment>
<dbReference type="EMBL" id="CAJOBC010000047">
    <property type="protein sequence ID" value="CAF3525614.1"/>
    <property type="molecule type" value="Genomic_DNA"/>
</dbReference>
<dbReference type="Proteomes" id="UP000681722">
    <property type="component" value="Unassembled WGS sequence"/>
</dbReference>
<name>A0A813NZ83_9BILA</name>
<dbReference type="Proteomes" id="UP000677228">
    <property type="component" value="Unassembled WGS sequence"/>
</dbReference>